<evidence type="ECO:0000313" key="2">
    <source>
        <dbReference type="Proteomes" id="UP001482620"/>
    </source>
</evidence>
<accession>A0ABV0UQ35</accession>
<comment type="caution">
    <text evidence="1">The sequence shown here is derived from an EMBL/GenBank/DDBJ whole genome shotgun (WGS) entry which is preliminary data.</text>
</comment>
<name>A0ABV0UQ35_9TELE</name>
<organism evidence="1 2">
    <name type="scientific">Ilyodon furcidens</name>
    <name type="common">goldbreast splitfin</name>
    <dbReference type="NCBI Taxonomy" id="33524"/>
    <lineage>
        <taxon>Eukaryota</taxon>
        <taxon>Metazoa</taxon>
        <taxon>Chordata</taxon>
        <taxon>Craniata</taxon>
        <taxon>Vertebrata</taxon>
        <taxon>Euteleostomi</taxon>
        <taxon>Actinopterygii</taxon>
        <taxon>Neopterygii</taxon>
        <taxon>Teleostei</taxon>
        <taxon>Neoteleostei</taxon>
        <taxon>Acanthomorphata</taxon>
        <taxon>Ovalentaria</taxon>
        <taxon>Atherinomorphae</taxon>
        <taxon>Cyprinodontiformes</taxon>
        <taxon>Goodeidae</taxon>
        <taxon>Ilyodon</taxon>
    </lineage>
</organism>
<sequence length="120" mass="13379">MVMVLRYQLHLDPNRNMSLLAAHPFIFCTHPRHCSGAYACRAVGERGCTSWTGQQPLTGQPETNQAGDSVNTRMDTPEAWGSNGTRLYIKSFFSVGNMSSQGTLQSQLSHIFQVRFILTD</sequence>
<keyword evidence="2" id="KW-1185">Reference proteome</keyword>
<dbReference type="EMBL" id="JAHRIQ010075164">
    <property type="protein sequence ID" value="MEQ2245947.1"/>
    <property type="molecule type" value="Genomic_DNA"/>
</dbReference>
<proteinExistence type="predicted"/>
<reference evidence="1 2" key="1">
    <citation type="submission" date="2021-06" db="EMBL/GenBank/DDBJ databases">
        <authorList>
            <person name="Palmer J.M."/>
        </authorList>
    </citation>
    <scope>NUCLEOTIDE SEQUENCE [LARGE SCALE GENOMIC DNA]</scope>
    <source>
        <strain evidence="2">if_2019</strain>
        <tissue evidence="1">Muscle</tissue>
    </source>
</reference>
<protein>
    <submittedName>
        <fullName evidence="1">Uncharacterized protein</fullName>
    </submittedName>
</protein>
<gene>
    <name evidence="1" type="ORF">ILYODFUR_033353</name>
</gene>
<evidence type="ECO:0000313" key="1">
    <source>
        <dbReference type="EMBL" id="MEQ2245947.1"/>
    </source>
</evidence>
<dbReference type="Proteomes" id="UP001482620">
    <property type="component" value="Unassembled WGS sequence"/>
</dbReference>